<dbReference type="Gene3D" id="3.30.530.20">
    <property type="match status" value="1"/>
</dbReference>
<evidence type="ECO:0000313" key="1">
    <source>
        <dbReference type="EMBL" id="KNX39012.1"/>
    </source>
</evidence>
<name>A0A0L6CMS3_9MICO</name>
<evidence type="ECO:0000313" key="2">
    <source>
        <dbReference type="Proteomes" id="UP000037397"/>
    </source>
</evidence>
<dbReference type="Pfam" id="PF10604">
    <property type="entry name" value="Polyketide_cyc2"/>
    <property type="match status" value="1"/>
</dbReference>
<dbReference type="EMBL" id="LAIR01000002">
    <property type="protein sequence ID" value="KNX39012.1"/>
    <property type="molecule type" value="Genomic_DNA"/>
</dbReference>
<keyword evidence="2" id="KW-1185">Reference proteome</keyword>
<dbReference type="OrthoDB" id="5402478at2"/>
<dbReference type="SUPFAM" id="SSF55961">
    <property type="entry name" value="Bet v1-like"/>
    <property type="match status" value="1"/>
</dbReference>
<dbReference type="InterPro" id="IPR023393">
    <property type="entry name" value="START-like_dom_sf"/>
</dbReference>
<dbReference type="Proteomes" id="UP000037397">
    <property type="component" value="Unassembled WGS sequence"/>
</dbReference>
<reference evidence="2" key="1">
    <citation type="submission" date="2015-03" db="EMBL/GenBank/DDBJ databases">
        <title>Luteipulveratus halotolerans sp. nov., a novel actinobacterium (Dermacoccaceae) from Sarawak, Malaysia.</title>
        <authorList>
            <person name="Juboi H."/>
            <person name="Basik A."/>
            <person name="Shamsul S.S."/>
            <person name="Arnold P."/>
            <person name="Schmitt E.K."/>
            <person name="Sanglier J.-J."/>
            <person name="Yeo T."/>
        </authorList>
    </citation>
    <scope>NUCLEOTIDE SEQUENCE [LARGE SCALE GENOMIC DNA]</scope>
    <source>
        <strain evidence="2">C296001</strain>
    </source>
</reference>
<accession>A0A0L6CMS3</accession>
<dbReference type="STRING" id="1631356.VV01_20770"/>
<proteinExistence type="predicted"/>
<comment type="caution">
    <text evidence="1">The sequence shown here is derived from an EMBL/GenBank/DDBJ whole genome shotgun (WGS) entry which is preliminary data.</text>
</comment>
<organism evidence="1 2">
    <name type="scientific">Luteipulveratus halotolerans</name>
    <dbReference type="NCBI Taxonomy" id="1631356"/>
    <lineage>
        <taxon>Bacteria</taxon>
        <taxon>Bacillati</taxon>
        <taxon>Actinomycetota</taxon>
        <taxon>Actinomycetes</taxon>
        <taxon>Micrococcales</taxon>
        <taxon>Dermacoccaceae</taxon>
        <taxon>Luteipulveratus</taxon>
    </lineage>
</organism>
<protein>
    <recommendedName>
        <fullName evidence="3">Polyketide cyclase</fullName>
    </recommendedName>
</protein>
<dbReference type="RefSeq" id="WP_050671554.1">
    <property type="nucleotide sequence ID" value="NZ_LAIR01000002.1"/>
</dbReference>
<gene>
    <name evidence="1" type="ORF">VV01_20770</name>
</gene>
<dbReference type="InterPro" id="IPR019587">
    <property type="entry name" value="Polyketide_cyclase/dehydratase"/>
</dbReference>
<sequence length="149" mass="16250">MAHFRFASSYDLDAPAGRVFAALSHPDEWDRWWPQIRTIIRYDDASGLVVIRSVLPVTLRVVISREVVDPAGGELRAGLSGDLTGWARFVVRPLPVGAHVAYAQECTVSKRGLSRVSGALRPVLVANHAVMMRAGMRGLASYAHSPGEM</sequence>
<evidence type="ECO:0008006" key="3">
    <source>
        <dbReference type="Google" id="ProtNLM"/>
    </source>
</evidence>
<dbReference type="AlphaFoldDB" id="A0A0L6CMS3"/>